<protein>
    <recommendedName>
        <fullName evidence="1">Kynurenine formamidase</fullName>
        <shortName evidence="1">KFA</shortName>
        <shortName evidence="1">KFase</shortName>
        <ecNumber evidence="1">3.5.1.9</ecNumber>
    </recommendedName>
    <alternativeName>
        <fullName evidence="1">Arylformamidase</fullName>
    </alternativeName>
    <alternativeName>
        <fullName evidence="1">N-formylkynurenine formamidase</fullName>
        <shortName evidence="1">FKF</shortName>
    </alternativeName>
</protein>
<dbReference type="Pfam" id="PF20434">
    <property type="entry name" value="BD-FAE"/>
    <property type="match status" value="1"/>
</dbReference>
<dbReference type="PANTHER" id="PTHR48081">
    <property type="entry name" value="AB HYDROLASE SUPERFAMILY PROTEIN C4A8.06C"/>
    <property type="match status" value="1"/>
</dbReference>
<organism evidence="3 4">
    <name type="scientific">Fusarium oxysporum (strain Fo5176)</name>
    <name type="common">Fusarium vascular wilt</name>
    <dbReference type="NCBI Taxonomy" id="660025"/>
    <lineage>
        <taxon>Eukaryota</taxon>
        <taxon>Fungi</taxon>
        <taxon>Dikarya</taxon>
        <taxon>Ascomycota</taxon>
        <taxon>Pezizomycotina</taxon>
        <taxon>Sordariomycetes</taxon>
        <taxon>Hypocreomycetidae</taxon>
        <taxon>Hypocreales</taxon>
        <taxon>Nectriaceae</taxon>
        <taxon>Fusarium</taxon>
        <taxon>Fusarium oxysporum species complex</taxon>
    </lineage>
</organism>
<dbReference type="VEuPathDB" id="FungiDB:FOXG_01665"/>
<dbReference type="InterPro" id="IPR029058">
    <property type="entry name" value="AB_hydrolase_fold"/>
</dbReference>
<feature type="domain" description="BD-FAE-like" evidence="2">
    <location>
        <begin position="43"/>
        <end position="203"/>
    </location>
</feature>
<comment type="domain">
    <text evidence="1">The main chain amide nitrogen atoms of the second glycine and its adjacent residue in the HGGXW motif define the oxyanion hole, and stabilize the oxyanion that forms during the nucleophilic attack by the catalytic serine during substrate cleavage.</text>
</comment>
<dbReference type="EC" id="3.5.1.9" evidence="1"/>
<feature type="active site" description="Nucleophile" evidence="1">
    <location>
        <position position="135"/>
    </location>
</feature>
<dbReference type="InterPro" id="IPR027519">
    <property type="entry name" value="KFase_ver/fungi-typ"/>
</dbReference>
<dbReference type="InterPro" id="IPR049492">
    <property type="entry name" value="BD-FAE-like_dom"/>
</dbReference>
<gene>
    <name evidence="3" type="primary">28943906</name>
</gene>
<keyword evidence="1" id="KW-0378">Hydrolase</keyword>
<dbReference type="GO" id="GO:0019441">
    <property type="term" value="P:L-tryptophan catabolic process to kynurenine"/>
    <property type="evidence" value="ECO:0007669"/>
    <property type="project" value="UniProtKB-UniRule"/>
</dbReference>
<comment type="similarity">
    <text evidence="1">Belongs to the kynurenine formamidase family.</text>
</comment>
<reference evidence="3" key="2">
    <citation type="submission" date="2025-08" db="UniProtKB">
        <authorList>
            <consortium name="EnsemblFungi"/>
        </authorList>
    </citation>
    <scope>IDENTIFICATION</scope>
    <source>
        <strain evidence="3">4287 / CBS 123668 / FGSC 9935 / NRRL 34936</strain>
    </source>
</reference>
<dbReference type="PANTHER" id="PTHR48081:SF33">
    <property type="entry name" value="KYNURENINE FORMAMIDASE"/>
    <property type="match status" value="1"/>
</dbReference>
<evidence type="ECO:0000256" key="1">
    <source>
        <dbReference type="HAMAP-Rule" id="MF_03014"/>
    </source>
</evidence>
<feature type="active site" evidence="1">
    <location>
        <position position="228"/>
    </location>
</feature>
<sequence>MADIAEDKSLGLTYASHQYGKHNRQKLGVWRFADRPAQTTGYWVVFIHGGAWRDPRNDENDFTESIKRIVISGAVAILDIAGFVSIDYRLSPHPDFPQESATVKHPDHLEDIWSALNYLQGKYELSNNYILVGHSAGATLAFQLLMSGDILASHPKGPLPIAIVGVSGIFDLVGLNDRHNGGYAGFIEAAFGDDKSAWEKASPARFGSSFKDNWASGKLAMLAWSAEDTLIDEPEIDNMASLLTEQGLKVEVNKHLRGEHDFVWQDGSQIARLVITTLHHLHRI</sequence>
<dbReference type="ESTHER" id="fusof-f9gfd3">
    <property type="family name" value="Kynurenine-formamidase"/>
</dbReference>
<feature type="short sequence motif" description="HGGXW" evidence="1">
    <location>
        <begin position="48"/>
        <end position="52"/>
    </location>
</feature>
<feature type="active site" evidence="1">
    <location>
        <position position="260"/>
    </location>
</feature>
<dbReference type="GO" id="GO:0034354">
    <property type="term" value="P:'de novo' NAD+ biosynthetic process from L-tryptophan"/>
    <property type="evidence" value="ECO:0007669"/>
    <property type="project" value="UniProtKB-UniRule"/>
</dbReference>
<dbReference type="Proteomes" id="UP000002489">
    <property type="component" value="Unassembled WGS sequence"/>
</dbReference>
<accession>A0A0D2XCP2</accession>
<dbReference type="Gene3D" id="3.40.50.1820">
    <property type="entry name" value="alpha/beta hydrolase"/>
    <property type="match status" value="1"/>
</dbReference>
<comment type="function">
    <text evidence="1">Catalyzes the hydrolysis of N-formyl-L-kynurenine to L-kynurenine, the second step in the kynurenine pathway of tryptophan degradation. Kynurenine may be further oxidized to nicotinic acid, NAD(H) and NADP(H). Required for elimination of toxic metabolites.</text>
</comment>
<dbReference type="UniPathway" id="UPA00333">
    <property type="reaction ID" value="UER00454"/>
</dbReference>
<name>A0A0D2XCP2_FUSOF</name>
<evidence type="ECO:0000259" key="2">
    <source>
        <dbReference type="Pfam" id="PF20434"/>
    </source>
</evidence>
<dbReference type="GO" id="GO:0004061">
    <property type="term" value="F:arylformamidase activity"/>
    <property type="evidence" value="ECO:0007669"/>
    <property type="project" value="UniProtKB-UniRule"/>
</dbReference>
<dbReference type="SUPFAM" id="SSF53474">
    <property type="entry name" value="alpha/beta-Hydrolases"/>
    <property type="match status" value="1"/>
</dbReference>
<dbReference type="HAMAP" id="MF_03014">
    <property type="entry name" value="KFase"/>
    <property type="match status" value="1"/>
</dbReference>
<comment type="subunit">
    <text evidence="1">Homodimer.</text>
</comment>
<evidence type="ECO:0000313" key="4">
    <source>
        <dbReference type="Proteomes" id="UP000002489"/>
    </source>
</evidence>
<dbReference type="STRING" id="426428.A0A0D2XCP2"/>
<proteinExistence type="inferred from homology"/>
<comment type="pathway">
    <text evidence="1">Amino-acid degradation; L-tryptophan degradation via kynurenine pathway; L-kynurenine from L-tryptophan: step 2/2.</text>
</comment>
<reference evidence="4" key="1">
    <citation type="journal article" date="2012" name="Mol. Plant Microbe Interact.">
        <title>A highly conserved effector in Fusarium oxysporum is required for full virulence on Arabidopsis.</title>
        <authorList>
            <person name="Thatcher L.F."/>
            <person name="Gardiner D.M."/>
            <person name="Kazan K."/>
            <person name="Manners J."/>
        </authorList>
    </citation>
    <scope>NUCLEOTIDE SEQUENCE [LARGE SCALE GENOMIC DNA]</scope>
    <source>
        <strain evidence="4">Fo5176</strain>
    </source>
</reference>
<evidence type="ECO:0000313" key="3">
    <source>
        <dbReference type="EnsemblFungi" id="FOXG_01665P0"/>
    </source>
</evidence>
<dbReference type="InterPro" id="IPR050300">
    <property type="entry name" value="GDXG_lipolytic_enzyme"/>
</dbReference>
<dbReference type="AlphaFoldDB" id="A0A0D2XCP2"/>
<dbReference type="EnsemblFungi" id="FOXG_01665T0">
    <property type="protein sequence ID" value="FOXG_01665P0"/>
    <property type="gene ID" value="FOXG_01665"/>
</dbReference>
<comment type="catalytic activity">
    <reaction evidence="1">
        <text>N-formyl-L-kynurenine + H2O = L-kynurenine + formate + H(+)</text>
        <dbReference type="Rhea" id="RHEA:13009"/>
        <dbReference type="ChEBI" id="CHEBI:15377"/>
        <dbReference type="ChEBI" id="CHEBI:15378"/>
        <dbReference type="ChEBI" id="CHEBI:15740"/>
        <dbReference type="ChEBI" id="CHEBI:57959"/>
        <dbReference type="ChEBI" id="CHEBI:58629"/>
        <dbReference type="EC" id="3.5.1.9"/>
    </reaction>
</comment>
<keyword evidence="1" id="KW-0823">Tryptophan catabolism</keyword>